<dbReference type="RefSeq" id="WP_183883233.1">
    <property type="nucleotide sequence ID" value="NZ_JACHCE010000005.1"/>
</dbReference>
<proteinExistence type="predicted"/>
<dbReference type="PANTHER" id="PTHR30273">
    <property type="entry name" value="PERIPLASMIC SIGNAL SENSOR AND SIGMA FACTOR ACTIVATOR FECR-RELATED"/>
    <property type="match status" value="1"/>
</dbReference>
<sequence length="194" mass="21838">MIWNKNNGIEPEGENKTQTSLQRRKMFKQGYQFWLGIAAVFLIMGAGAWLYSSQFATQELLFLTKETVLADTLSDGSVVVLNKRSLLRYPAKFRGAQRRVWLTKGEAFFTVAGDKTGPFIVHSGSTVIQSTKSSFNVKNKKGIVEVIVETGTVQVSKNSKMITLRPGEKVLVRQSSSQLIKEINPDHLYQYYLP</sequence>
<feature type="domain" description="FecR protein" evidence="3">
    <location>
        <begin position="72"/>
        <end position="154"/>
    </location>
</feature>
<dbReference type="PANTHER" id="PTHR30273:SF2">
    <property type="entry name" value="PROTEIN FECR"/>
    <property type="match status" value="1"/>
</dbReference>
<evidence type="ECO:0000256" key="2">
    <source>
        <dbReference type="SAM" id="Phobius"/>
    </source>
</evidence>
<evidence type="ECO:0000259" key="3">
    <source>
        <dbReference type="Pfam" id="PF04773"/>
    </source>
</evidence>
<protein>
    <submittedName>
        <fullName evidence="4">Ferric-dicitrate binding protein FerR (Iron transport regulator)</fullName>
    </submittedName>
</protein>
<keyword evidence="2" id="KW-1133">Transmembrane helix</keyword>
<organism evidence="4 5">
    <name type="scientific">Pedobacter cryoconitis</name>
    <dbReference type="NCBI Taxonomy" id="188932"/>
    <lineage>
        <taxon>Bacteria</taxon>
        <taxon>Pseudomonadati</taxon>
        <taxon>Bacteroidota</taxon>
        <taxon>Sphingobacteriia</taxon>
        <taxon>Sphingobacteriales</taxon>
        <taxon>Sphingobacteriaceae</taxon>
        <taxon>Pedobacter</taxon>
    </lineage>
</organism>
<dbReference type="Pfam" id="PF04773">
    <property type="entry name" value="FecR"/>
    <property type="match status" value="1"/>
</dbReference>
<evidence type="ECO:0000313" key="5">
    <source>
        <dbReference type="Proteomes" id="UP000537204"/>
    </source>
</evidence>
<feature type="transmembrane region" description="Helical" evidence="2">
    <location>
        <begin position="33"/>
        <end position="51"/>
    </location>
</feature>
<evidence type="ECO:0000256" key="1">
    <source>
        <dbReference type="SAM" id="MobiDB-lite"/>
    </source>
</evidence>
<dbReference type="Gene3D" id="2.60.120.1440">
    <property type="match status" value="1"/>
</dbReference>
<dbReference type="InterPro" id="IPR006860">
    <property type="entry name" value="FecR"/>
</dbReference>
<comment type="caution">
    <text evidence="4">The sequence shown here is derived from an EMBL/GenBank/DDBJ whole genome shotgun (WGS) entry which is preliminary data.</text>
</comment>
<dbReference type="EMBL" id="JACHCE010000005">
    <property type="protein sequence ID" value="MBB5637351.1"/>
    <property type="molecule type" value="Genomic_DNA"/>
</dbReference>
<feature type="region of interest" description="Disordered" evidence="1">
    <location>
        <begin position="1"/>
        <end position="20"/>
    </location>
</feature>
<dbReference type="Proteomes" id="UP000537204">
    <property type="component" value="Unassembled WGS sequence"/>
</dbReference>
<dbReference type="GO" id="GO:0016989">
    <property type="term" value="F:sigma factor antagonist activity"/>
    <property type="evidence" value="ECO:0007669"/>
    <property type="project" value="TreeGrafter"/>
</dbReference>
<name>A0A7W8ZNL5_9SPHI</name>
<dbReference type="AlphaFoldDB" id="A0A7W8ZNL5"/>
<keyword evidence="2" id="KW-0812">Transmembrane</keyword>
<evidence type="ECO:0000313" key="4">
    <source>
        <dbReference type="EMBL" id="MBB5637351.1"/>
    </source>
</evidence>
<keyword evidence="2" id="KW-0472">Membrane</keyword>
<reference evidence="4 5" key="1">
    <citation type="submission" date="2020-08" db="EMBL/GenBank/DDBJ databases">
        <title>Genomic Encyclopedia of Type Strains, Phase IV (KMG-V): Genome sequencing to study the core and pangenomes of soil and plant-associated prokaryotes.</title>
        <authorList>
            <person name="Whitman W."/>
        </authorList>
    </citation>
    <scope>NUCLEOTIDE SEQUENCE [LARGE SCALE GENOMIC DNA]</scope>
    <source>
        <strain evidence="4 5">S3M1</strain>
    </source>
</reference>
<gene>
    <name evidence="4" type="ORF">HDE68_003266</name>
</gene>
<accession>A0A7W8ZNL5</accession>
<dbReference type="InterPro" id="IPR012373">
    <property type="entry name" value="Ferrdict_sens_TM"/>
</dbReference>